<dbReference type="SUPFAM" id="SSF64593">
    <property type="entry name" value="Intermediate filament protein, coiled coil region"/>
    <property type="match status" value="1"/>
</dbReference>
<organism evidence="4 5">
    <name type="scientific">Pteropus alecto</name>
    <name type="common">Black flying fox</name>
    <dbReference type="NCBI Taxonomy" id="9402"/>
    <lineage>
        <taxon>Eukaryota</taxon>
        <taxon>Metazoa</taxon>
        <taxon>Chordata</taxon>
        <taxon>Craniata</taxon>
        <taxon>Vertebrata</taxon>
        <taxon>Euteleostomi</taxon>
        <taxon>Mammalia</taxon>
        <taxon>Eutheria</taxon>
        <taxon>Laurasiatheria</taxon>
        <taxon>Chiroptera</taxon>
        <taxon>Yinpterochiroptera</taxon>
        <taxon>Pteropodoidea</taxon>
        <taxon>Pteropodidae</taxon>
        <taxon>Pteropodinae</taxon>
        <taxon>Pteropus</taxon>
    </lineage>
</organism>
<dbReference type="Proteomes" id="UP000010552">
    <property type="component" value="Unassembled WGS sequence"/>
</dbReference>
<evidence type="ECO:0000313" key="5">
    <source>
        <dbReference type="Proteomes" id="UP000010552"/>
    </source>
</evidence>
<dbReference type="GO" id="GO:0030424">
    <property type="term" value="C:axon"/>
    <property type="evidence" value="ECO:0007669"/>
    <property type="project" value="TreeGrafter"/>
</dbReference>
<dbReference type="GO" id="GO:0045109">
    <property type="term" value="P:intermediate filament organization"/>
    <property type="evidence" value="ECO:0007669"/>
    <property type="project" value="TreeGrafter"/>
</dbReference>
<evidence type="ECO:0000313" key="4">
    <source>
        <dbReference type="EMBL" id="ELK01308.1"/>
    </source>
</evidence>
<dbReference type="Gene3D" id="1.20.5.1160">
    <property type="entry name" value="Vasodilator-stimulated phosphoprotein"/>
    <property type="match status" value="1"/>
</dbReference>
<dbReference type="GO" id="GO:0005886">
    <property type="term" value="C:plasma membrane"/>
    <property type="evidence" value="ECO:0007669"/>
    <property type="project" value="TreeGrafter"/>
</dbReference>
<dbReference type="PANTHER" id="PTHR45652">
    <property type="entry name" value="GLIAL FIBRILLARY ACIDIC PROTEIN"/>
    <property type="match status" value="1"/>
</dbReference>
<evidence type="ECO:0000259" key="3">
    <source>
        <dbReference type="Pfam" id="PF00038"/>
    </source>
</evidence>
<protein>
    <submittedName>
        <fullName evidence="4">Vimentin</fullName>
    </submittedName>
</protein>
<dbReference type="STRING" id="9402.L5JSV8"/>
<keyword evidence="1" id="KW-0403">Intermediate filament</keyword>
<evidence type="ECO:0000256" key="2">
    <source>
        <dbReference type="ARBA" id="ARBA00023054"/>
    </source>
</evidence>
<feature type="domain" description="IF rod" evidence="3">
    <location>
        <begin position="11"/>
        <end position="112"/>
    </location>
</feature>
<sequence length="115" mass="13458">MLSSRTPGTKESDKLQELKDHFAKYMDKIHFLEPQNKILLPELLQPKGQVYEEEEMQKLHLQEDQLTSDNACVEVEHDDLAEAIMRLWENLQKEMLQIKEAESTLQSFRQDVGTS</sequence>
<keyword evidence="5" id="KW-1185">Reference proteome</keyword>
<proteinExistence type="predicted"/>
<name>L5JSV8_PTEAL</name>
<accession>L5JSV8</accession>
<dbReference type="GO" id="GO:0005882">
    <property type="term" value="C:intermediate filament"/>
    <property type="evidence" value="ECO:0007669"/>
    <property type="project" value="UniProtKB-KW"/>
</dbReference>
<keyword evidence="2" id="KW-0175">Coiled coil</keyword>
<dbReference type="EMBL" id="KB031152">
    <property type="protein sequence ID" value="ELK01308.1"/>
    <property type="molecule type" value="Genomic_DNA"/>
</dbReference>
<dbReference type="InterPro" id="IPR050405">
    <property type="entry name" value="Intermediate_filament"/>
</dbReference>
<dbReference type="GO" id="GO:0005200">
    <property type="term" value="F:structural constituent of cytoskeleton"/>
    <property type="evidence" value="ECO:0007669"/>
    <property type="project" value="TreeGrafter"/>
</dbReference>
<dbReference type="GO" id="GO:0005737">
    <property type="term" value="C:cytoplasm"/>
    <property type="evidence" value="ECO:0007669"/>
    <property type="project" value="TreeGrafter"/>
</dbReference>
<dbReference type="InParanoid" id="L5JSV8"/>
<dbReference type="PANTHER" id="PTHR45652:SF5">
    <property type="entry name" value="VIMENTIN"/>
    <property type="match status" value="1"/>
</dbReference>
<reference evidence="5" key="1">
    <citation type="journal article" date="2013" name="Science">
        <title>Comparative analysis of bat genomes provides insight into the evolution of flight and immunity.</title>
        <authorList>
            <person name="Zhang G."/>
            <person name="Cowled C."/>
            <person name="Shi Z."/>
            <person name="Huang Z."/>
            <person name="Bishop-Lilly K.A."/>
            <person name="Fang X."/>
            <person name="Wynne J.W."/>
            <person name="Xiong Z."/>
            <person name="Baker M.L."/>
            <person name="Zhao W."/>
            <person name="Tachedjian M."/>
            <person name="Zhu Y."/>
            <person name="Zhou P."/>
            <person name="Jiang X."/>
            <person name="Ng J."/>
            <person name="Yang L."/>
            <person name="Wu L."/>
            <person name="Xiao J."/>
            <person name="Feng Y."/>
            <person name="Chen Y."/>
            <person name="Sun X."/>
            <person name="Zhang Y."/>
            <person name="Marsh G.A."/>
            <person name="Crameri G."/>
            <person name="Broder C.C."/>
            <person name="Frey K.G."/>
            <person name="Wang L.F."/>
            <person name="Wang J."/>
        </authorList>
    </citation>
    <scope>NUCLEOTIDE SEQUENCE [LARGE SCALE GENOMIC DNA]</scope>
</reference>
<gene>
    <name evidence="4" type="ORF">PAL_GLEAN10013442</name>
</gene>
<evidence type="ECO:0000256" key="1">
    <source>
        <dbReference type="ARBA" id="ARBA00022754"/>
    </source>
</evidence>
<dbReference type="AlphaFoldDB" id="L5JSV8"/>
<dbReference type="Pfam" id="PF00038">
    <property type="entry name" value="Filament"/>
    <property type="match status" value="1"/>
</dbReference>
<dbReference type="InterPro" id="IPR039008">
    <property type="entry name" value="IF_rod_dom"/>
</dbReference>